<feature type="active site" description="Proton acceptor" evidence="15">
    <location>
        <position position="141"/>
    </location>
</feature>
<dbReference type="EC" id="3.5.1.18" evidence="4 15"/>
<dbReference type="InterPro" id="IPR005941">
    <property type="entry name" value="DapE_proteobac"/>
</dbReference>
<comment type="subunit">
    <text evidence="3 15">Homodimer.</text>
</comment>
<dbReference type="GO" id="GO:0009089">
    <property type="term" value="P:lysine biosynthetic process via diaminopimelate"/>
    <property type="evidence" value="ECO:0007669"/>
    <property type="project" value="UniProtKB-UniRule"/>
</dbReference>
<accession>A0A927C1J0</accession>
<comment type="similarity">
    <text evidence="2 15">Belongs to the peptidase M20A family. DapE subfamily.</text>
</comment>
<dbReference type="Proteomes" id="UP000610558">
    <property type="component" value="Unassembled WGS sequence"/>
</dbReference>
<gene>
    <name evidence="15 17" type="primary">dapE</name>
    <name evidence="17" type="ORF">IB286_04810</name>
</gene>
<evidence type="ECO:0000256" key="1">
    <source>
        <dbReference type="ARBA" id="ARBA00005130"/>
    </source>
</evidence>
<organism evidence="17 18">
    <name type="scientific">Spongiibacter pelagi</name>
    <dbReference type="NCBI Taxonomy" id="2760804"/>
    <lineage>
        <taxon>Bacteria</taxon>
        <taxon>Pseudomonadati</taxon>
        <taxon>Pseudomonadota</taxon>
        <taxon>Gammaproteobacteria</taxon>
        <taxon>Cellvibrionales</taxon>
        <taxon>Spongiibacteraceae</taxon>
        <taxon>Spongiibacter</taxon>
    </lineage>
</organism>
<dbReference type="InterPro" id="IPR011650">
    <property type="entry name" value="Peptidase_M20_dimer"/>
</dbReference>
<keyword evidence="18" id="KW-1185">Reference proteome</keyword>
<protein>
    <recommendedName>
        <fullName evidence="5 15">Succinyl-diaminopimelate desuccinylase</fullName>
        <shortName evidence="15">SDAP desuccinylase</shortName>
        <ecNumber evidence="4 15">3.5.1.18</ecNumber>
    </recommendedName>
    <alternativeName>
        <fullName evidence="13 15">N-succinyl-LL-2,6-diaminoheptanedioate amidohydrolase</fullName>
    </alternativeName>
</protein>
<feature type="binding site" evidence="15">
    <location>
        <position position="107"/>
    </location>
    <ligand>
        <name>Zn(2+)</name>
        <dbReference type="ChEBI" id="CHEBI:29105"/>
        <label>1</label>
    </ligand>
</feature>
<sequence>MSDTSPNLPSATLELACQLIARRSVTPDDDGCQALMMERLAAIGFQCVRLQFGEVENFWAVRGDAGPILCFAGHTDVVPTGPEANWQLAPFEPQIVDGMLCGRGAADMKGSLAAMVTACERFVAAHPNHDGRIAYLITSDEEGPAVNGTVKVVEWLEQQNEKITWCVVGEPSSTNTVGDVIKNGRRGSLGAELTVKGVQGHVAYPHLAKNPIHLAAPALAELAAEKWDDGNDFFPATSFQISNINGGTGATNVIPGALDVVFNFRFSTELTAEDLKTRTVAILDKHGLDYEIKWNLSGQPFLTAEGPLVEAAQQAIKEVTGTATVLSTAGGTSDGRFIAPTGAQVVELGPVNATIHKVDERISAADLDTLSEMYEGILKKLLS</sequence>
<dbReference type="PANTHER" id="PTHR43808:SF31">
    <property type="entry name" value="N-ACETYL-L-CITRULLINE DEACETYLASE"/>
    <property type="match status" value="1"/>
</dbReference>
<feature type="binding site" evidence="15">
    <location>
        <position position="107"/>
    </location>
    <ligand>
        <name>Zn(2+)</name>
        <dbReference type="ChEBI" id="CHEBI:29105"/>
        <label>2</label>
    </ligand>
</feature>
<feature type="binding site" evidence="15">
    <location>
        <position position="142"/>
    </location>
    <ligand>
        <name>Zn(2+)</name>
        <dbReference type="ChEBI" id="CHEBI:29105"/>
        <label>2</label>
    </ligand>
</feature>
<dbReference type="InterPro" id="IPR036264">
    <property type="entry name" value="Bact_exopeptidase_dim_dom"/>
</dbReference>
<evidence type="ECO:0000313" key="18">
    <source>
        <dbReference type="Proteomes" id="UP000610558"/>
    </source>
</evidence>
<proteinExistence type="inferred from homology"/>
<keyword evidence="8 15" id="KW-0378">Hydrolase</keyword>
<evidence type="ECO:0000256" key="3">
    <source>
        <dbReference type="ARBA" id="ARBA00011738"/>
    </source>
</evidence>
<feature type="binding site" evidence="15">
    <location>
        <position position="74"/>
    </location>
    <ligand>
        <name>Zn(2+)</name>
        <dbReference type="ChEBI" id="CHEBI:29105"/>
        <label>1</label>
    </ligand>
</feature>
<dbReference type="GO" id="GO:0009014">
    <property type="term" value="F:succinyl-diaminopimelate desuccinylase activity"/>
    <property type="evidence" value="ECO:0007669"/>
    <property type="project" value="UniProtKB-UniRule"/>
</dbReference>
<evidence type="ECO:0000256" key="10">
    <source>
        <dbReference type="ARBA" id="ARBA00022915"/>
    </source>
</evidence>
<dbReference type="Pfam" id="PF01546">
    <property type="entry name" value="Peptidase_M20"/>
    <property type="match status" value="1"/>
</dbReference>
<feature type="domain" description="Peptidase M20 dimerisation" evidence="16">
    <location>
        <begin position="183"/>
        <end position="290"/>
    </location>
</feature>
<dbReference type="SUPFAM" id="SSF55031">
    <property type="entry name" value="Bacterial exopeptidase dimerisation domain"/>
    <property type="match status" value="1"/>
</dbReference>
<evidence type="ECO:0000256" key="15">
    <source>
        <dbReference type="HAMAP-Rule" id="MF_01690"/>
    </source>
</evidence>
<keyword evidence="10 15" id="KW-0220">Diaminopimelate biosynthesis</keyword>
<comment type="catalytic activity">
    <reaction evidence="14 15">
        <text>N-succinyl-(2S,6S)-2,6-diaminopimelate + H2O = (2S,6S)-2,6-diaminopimelate + succinate</text>
        <dbReference type="Rhea" id="RHEA:22608"/>
        <dbReference type="ChEBI" id="CHEBI:15377"/>
        <dbReference type="ChEBI" id="CHEBI:30031"/>
        <dbReference type="ChEBI" id="CHEBI:57609"/>
        <dbReference type="ChEBI" id="CHEBI:58087"/>
        <dbReference type="EC" id="3.5.1.18"/>
    </reaction>
</comment>
<dbReference type="Pfam" id="PF07687">
    <property type="entry name" value="M20_dimer"/>
    <property type="match status" value="1"/>
</dbReference>
<evidence type="ECO:0000256" key="12">
    <source>
        <dbReference type="ARBA" id="ARBA00023285"/>
    </source>
</evidence>
<evidence type="ECO:0000256" key="14">
    <source>
        <dbReference type="ARBA" id="ARBA00051301"/>
    </source>
</evidence>
<dbReference type="GO" id="GO:0008270">
    <property type="term" value="F:zinc ion binding"/>
    <property type="evidence" value="ECO:0007669"/>
    <property type="project" value="UniProtKB-UniRule"/>
</dbReference>
<dbReference type="NCBIfam" id="TIGR01246">
    <property type="entry name" value="dapE_proteo"/>
    <property type="match status" value="1"/>
</dbReference>
<keyword evidence="7 15" id="KW-0479">Metal-binding</keyword>
<dbReference type="EMBL" id="JACXLD010000002">
    <property type="protein sequence ID" value="MBD2858322.1"/>
    <property type="molecule type" value="Genomic_DNA"/>
</dbReference>
<feature type="binding site" evidence="15">
    <location>
        <position position="170"/>
    </location>
    <ligand>
        <name>Zn(2+)</name>
        <dbReference type="ChEBI" id="CHEBI:29105"/>
        <label>1</label>
    </ligand>
</feature>
<evidence type="ECO:0000313" key="17">
    <source>
        <dbReference type="EMBL" id="MBD2858322.1"/>
    </source>
</evidence>
<comment type="function">
    <text evidence="15">Catalyzes the hydrolysis of N-succinyl-L,L-diaminopimelic acid (SDAP), forming succinate and LL-2,6-diaminopimelate (DAP), an intermediate involved in the bacterial biosynthesis of lysine and meso-diaminopimelic acid, an essential component of bacterial cell walls.</text>
</comment>
<comment type="cofactor">
    <cofactor evidence="15">
        <name>Zn(2+)</name>
        <dbReference type="ChEBI" id="CHEBI:29105"/>
    </cofactor>
    <cofactor evidence="15">
        <name>Co(2+)</name>
        <dbReference type="ChEBI" id="CHEBI:48828"/>
    </cofactor>
    <text evidence="15">Binds 2 Zn(2+) or Co(2+) ions per subunit.</text>
</comment>
<evidence type="ECO:0000256" key="4">
    <source>
        <dbReference type="ARBA" id="ARBA00011921"/>
    </source>
</evidence>
<dbReference type="InterPro" id="IPR050072">
    <property type="entry name" value="Peptidase_M20A"/>
</dbReference>
<dbReference type="HAMAP" id="MF_01690">
    <property type="entry name" value="DapE"/>
    <property type="match status" value="1"/>
</dbReference>
<dbReference type="PANTHER" id="PTHR43808">
    <property type="entry name" value="ACETYLORNITHINE DEACETYLASE"/>
    <property type="match status" value="1"/>
</dbReference>
<dbReference type="GO" id="GO:0050897">
    <property type="term" value="F:cobalt ion binding"/>
    <property type="evidence" value="ECO:0007669"/>
    <property type="project" value="UniProtKB-UniRule"/>
</dbReference>
<keyword evidence="12 15" id="KW-0170">Cobalt</keyword>
<dbReference type="GO" id="GO:0006526">
    <property type="term" value="P:L-arginine biosynthetic process"/>
    <property type="evidence" value="ECO:0007669"/>
    <property type="project" value="TreeGrafter"/>
</dbReference>
<feature type="active site" evidence="15">
    <location>
        <position position="76"/>
    </location>
</feature>
<evidence type="ECO:0000256" key="8">
    <source>
        <dbReference type="ARBA" id="ARBA00022801"/>
    </source>
</evidence>
<evidence type="ECO:0000256" key="5">
    <source>
        <dbReference type="ARBA" id="ARBA00022391"/>
    </source>
</evidence>
<dbReference type="FunFam" id="3.40.630.10:FF:000005">
    <property type="entry name" value="Succinyl-diaminopimelate desuccinylase"/>
    <property type="match status" value="1"/>
</dbReference>
<dbReference type="GO" id="GO:0008777">
    <property type="term" value="F:acetylornithine deacetylase activity"/>
    <property type="evidence" value="ECO:0007669"/>
    <property type="project" value="TreeGrafter"/>
</dbReference>
<evidence type="ECO:0000256" key="2">
    <source>
        <dbReference type="ARBA" id="ARBA00006746"/>
    </source>
</evidence>
<dbReference type="SUPFAM" id="SSF53187">
    <property type="entry name" value="Zn-dependent exopeptidases"/>
    <property type="match status" value="1"/>
</dbReference>
<dbReference type="RefSeq" id="WP_190763050.1">
    <property type="nucleotide sequence ID" value="NZ_JACXLD010000002.1"/>
</dbReference>
<evidence type="ECO:0000256" key="7">
    <source>
        <dbReference type="ARBA" id="ARBA00022723"/>
    </source>
</evidence>
<dbReference type="NCBIfam" id="NF009557">
    <property type="entry name" value="PRK13009.1"/>
    <property type="match status" value="1"/>
</dbReference>
<feature type="binding site" evidence="15">
    <location>
        <position position="356"/>
    </location>
    <ligand>
        <name>Zn(2+)</name>
        <dbReference type="ChEBI" id="CHEBI:29105"/>
        <label>2</label>
    </ligand>
</feature>
<reference evidence="17" key="1">
    <citation type="submission" date="2020-09" db="EMBL/GenBank/DDBJ databases">
        <authorList>
            <person name="Yoon J.-W."/>
        </authorList>
    </citation>
    <scope>NUCLEOTIDE SEQUENCE</scope>
    <source>
        <strain evidence="17">KMU-158</strain>
    </source>
</reference>
<dbReference type="GO" id="GO:0019877">
    <property type="term" value="P:diaminopimelate biosynthetic process"/>
    <property type="evidence" value="ECO:0007669"/>
    <property type="project" value="UniProtKB-UniRule"/>
</dbReference>
<evidence type="ECO:0000256" key="6">
    <source>
        <dbReference type="ARBA" id="ARBA00022605"/>
    </source>
</evidence>
<evidence type="ECO:0000259" key="16">
    <source>
        <dbReference type="Pfam" id="PF07687"/>
    </source>
</evidence>
<evidence type="ECO:0000256" key="9">
    <source>
        <dbReference type="ARBA" id="ARBA00022833"/>
    </source>
</evidence>
<evidence type="ECO:0000256" key="13">
    <source>
        <dbReference type="ARBA" id="ARBA00031891"/>
    </source>
</evidence>
<keyword evidence="11 15" id="KW-0457">Lysine biosynthesis</keyword>
<comment type="pathway">
    <text evidence="1 15">Amino-acid biosynthesis; L-lysine biosynthesis via DAP pathway; LL-2,6-diaminopimelate from (S)-tetrahydrodipicolinate (succinylase route): step 3/3.</text>
</comment>
<dbReference type="InterPro" id="IPR002933">
    <property type="entry name" value="Peptidase_M20"/>
</dbReference>
<dbReference type="FunFam" id="3.30.70.360:FF:000011">
    <property type="entry name" value="Succinyl-diaminopimelate desuccinylase"/>
    <property type="match status" value="1"/>
</dbReference>
<keyword evidence="9 15" id="KW-0862">Zinc</keyword>
<dbReference type="CDD" id="cd03891">
    <property type="entry name" value="M20_DapE_proteobac"/>
    <property type="match status" value="1"/>
</dbReference>
<dbReference type="AlphaFoldDB" id="A0A927C1J0"/>
<comment type="caution">
    <text evidence="17">The sequence shown here is derived from an EMBL/GenBank/DDBJ whole genome shotgun (WGS) entry which is preliminary data.</text>
</comment>
<keyword evidence="6 15" id="KW-0028">Amino-acid biosynthesis</keyword>
<evidence type="ECO:0000256" key="11">
    <source>
        <dbReference type="ARBA" id="ARBA00023154"/>
    </source>
</evidence>
<name>A0A927C1J0_9GAMM</name>
<dbReference type="Gene3D" id="3.40.630.10">
    <property type="entry name" value="Zn peptidases"/>
    <property type="match status" value="2"/>
</dbReference>